<dbReference type="EMBL" id="BPWL01000003">
    <property type="protein sequence ID" value="GJJ08719.1"/>
    <property type="molecule type" value="Genomic_DNA"/>
</dbReference>
<evidence type="ECO:0000256" key="8">
    <source>
        <dbReference type="ARBA" id="ARBA00023010"/>
    </source>
</evidence>
<keyword evidence="5 12" id="KW-0472">Membrane</keyword>
<dbReference type="Pfam" id="PF02953">
    <property type="entry name" value="zf-Tim10_DDP"/>
    <property type="match status" value="1"/>
</dbReference>
<evidence type="ECO:0000256" key="11">
    <source>
        <dbReference type="ARBA" id="ARBA00023186"/>
    </source>
</evidence>
<keyword evidence="3 12" id="KW-0813">Transport</keyword>
<organism evidence="14 15">
    <name type="scientific">Clathrus columnatus</name>
    <dbReference type="NCBI Taxonomy" id="1419009"/>
    <lineage>
        <taxon>Eukaryota</taxon>
        <taxon>Fungi</taxon>
        <taxon>Dikarya</taxon>
        <taxon>Basidiomycota</taxon>
        <taxon>Agaricomycotina</taxon>
        <taxon>Agaricomycetes</taxon>
        <taxon>Phallomycetidae</taxon>
        <taxon>Phallales</taxon>
        <taxon>Clathraceae</taxon>
        <taxon>Clathrus</taxon>
    </lineage>
</organism>
<comment type="similarity">
    <text evidence="2 12">Belongs to the small Tim family.</text>
</comment>
<evidence type="ECO:0000313" key="15">
    <source>
        <dbReference type="Proteomes" id="UP001050691"/>
    </source>
</evidence>
<evidence type="ECO:0000256" key="1">
    <source>
        <dbReference type="ARBA" id="ARBA00004137"/>
    </source>
</evidence>
<dbReference type="InterPro" id="IPR035427">
    <property type="entry name" value="Tim10-like_dom_sf"/>
</dbReference>
<keyword evidence="15" id="KW-1185">Reference proteome</keyword>
<keyword evidence="5 12" id="KW-0999">Mitochondrion inner membrane</keyword>
<dbReference type="GO" id="GO:0015031">
    <property type="term" value="P:protein transport"/>
    <property type="evidence" value="ECO:0007669"/>
    <property type="project" value="UniProtKB-KW"/>
</dbReference>
<evidence type="ECO:0000256" key="4">
    <source>
        <dbReference type="ARBA" id="ARBA00022723"/>
    </source>
</evidence>
<evidence type="ECO:0000313" key="14">
    <source>
        <dbReference type="EMBL" id="GJJ08719.1"/>
    </source>
</evidence>
<dbReference type="GO" id="GO:0005743">
    <property type="term" value="C:mitochondrial inner membrane"/>
    <property type="evidence" value="ECO:0007669"/>
    <property type="project" value="UniProtKB-SubCell"/>
</dbReference>
<comment type="domain">
    <text evidence="12">The twin CX3C motif contains 4 conserved Cys residues that form 2 disulfide bonds in the mitochondrial intermembrane space.</text>
</comment>
<protein>
    <recommendedName>
        <fullName evidence="12">Mitochondrial import inner membrane translocase subunit</fullName>
    </recommendedName>
</protein>
<gene>
    <name evidence="14" type="ORF">Clacol_002938</name>
</gene>
<sequence>MSSFLSSPPSGTDSESIKQRLMSQMKQELAMVNAQELLNQMTKKCYSRCITKPSAKPFSSSDETCLTRCMQRYMEAFDVISRSYTSRLQRERAAENAEKAFS</sequence>
<comment type="subunit">
    <text evidence="12">Heterohexamer.</text>
</comment>
<evidence type="ECO:0000256" key="10">
    <source>
        <dbReference type="ARBA" id="ARBA00023157"/>
    </source>
</evidence>
<dbReference type="AlphaFoldDB" id="A0AAV5A651"/>
<feature type="domain" description="Tim10-like" evidence="13">
    <location>
        <begin position="24"/>
        <end position="85"/>
    </location>
</feature>
<dbReference type="GO" id="GO:0046872">
    <property type="term" value="F:metal ion binding"/>
    <property type="evidence" value="ECO:0007669"/>
    <property type="project" value="UniProtKB-KW"/>
</dbReference>
<comment type="function">
    <text evidence="12">Mitochondrial intermembrane chaperone that participates in the import and insertion of some multi-pass transmembrane proteins into the mitochondrial inner membrane. Also required for the transfer of beta-barrel precursors from the TOM complex to the sorting and assembly machinery (SAM complex) of the outer membrane. Acts as a chaperone-like protein that protects the hydrophobic precursors from aggregation and guide them through the mitochondrial intermembrane space.</text>
</comment>
<evidence type="ECO:0000256" key="2">
    <source>
        <dbReference type="ARBA" id="ARBA00006720"/>
    </source>
</evidence>
<proteinExistence type="inferred from homology"/>
<comment type="subcellular location">
    <subcellularLocation>
        <location evidence="1 12">Mitochondrion inner membrane</location>
        <topology evidence="1 12">Peripheral membrane protein</topology>
        <orientation evidence="1 12">Intermembrane side</orientation>
    </subcellularLocation>
</comment>
<evidence type="ECO:0000256" key="12">
    <source>
        <dbReference type="RuleBase" id="RU367043"/>
    </source>
</evidence>
<dbReference type="SUPFAM" id="SSF144122">
    <property type="entry name" value="Tim10-like"/>
    <property type="match status" value="1"/>
</dbReference>
<name>A0AAV5A651_9AGAM</name>
<dbReference type="GO" id="GO:0042719">
    <property type="term" value="C:mitochondrial intermembrane space chaperone complex"/>
    <property type="evidence" value="ECO:0007669"/>
    <property type="project" value="UniProtKB-ARBA"/>
</dbReference>
<reference evidence="14" key="1">
    <citation type="submission" date="2021-10" db="EMBL/GenBank/DDBJ databases">
        <title>De novo Genome Assembly of Clathrus columnatus (Basidiomycota, Fungi) Using Illumina and Nanopore Sequence Data.</title>
        <authorList>
            <person name="Ogiso-Tanaka E."/>
            <person name="Itagaki H."/>
            <person name="Hosoya T."/>
            <person name="Hosaka K."/>
        </authorList>
    </citation>
    <scope>NUCLEOTIDE SEQUENCE</scope>
    <source>
        <strain evidence="14">MO-923</strain>
    </source>
</reference>
<keyword evidence="4" id="KW-0479">Metal-binding</keyword>
<evidence type="ECO:0000256" key="3">
    <source>
        <dbReference type="ARBA" id="ARBA00022448"/>
    </source>
</evidence>
<comment type="caution">
    <text evidence="14">The sequence shown here is derived from an EMBL/GenBank/DDBJ whole genome shotgun (WGS) entry which is preliminary data.</text>
</comment>
<dbReference type="InterPro" id="IPR004217">
    <property type="entry name" value="Tim10-like"/>
</dbReference>
<evidence type="ECO:0000256" key="5">
    <source>
        <dbReference type="ARBA" id="ARBA00022792"/>
    </source>
</evidence>
<keyword evidence="10 12" id="KW-1015">Disulfide bond</keyword>
<dbReference type="Proteomes" id="UP001050691">
    <property type="component" value="Unassembled WGS sequence"/>
</dbReference>
<keyword evidence="11 12" id="KW-0143">Chaperone</keyword>
<evidence type="ECO:0000259" key="13">
    <source>
        <dbReference type="Pfam" id="PF02953"/>
    </source>
</evidence>
<keyword evidence="9 12" id="KW-0496">Mitochondrion</keyword>
<keyword evidence="7 12" id="KW-0653">Protein transport</keyword>
<keyword evidence="8 12" id="KW-0811">Translocation</keyword>
<evidence type="ECO:0000256" key="7">
    <source>
        <dbReference type="ARBA" id="ARBA00022927"/>
    </source>
</evidence>
<dbReference type="GO" id="GO:0045039">
    <property type="term" value="P:protein insertion into mitochondrial inner membrane"/>
    <property type="evidence" value="ECO:0007669"/>
    <property type="project" value="UniProtKB-ARBA"/>
</dbReference>
<dbReference type="FunFam" id="1.10.287.810:FF:000001">
    <property type="entry name" value="mitochondrial import inner membrane translocase subunit TIM13"/>
    <property type="match status" value="1"/>
</dbReference>
<evidence type="ECO:0000256" key="6">
    <source>
        <dbReference type="ARBA" id="ARBA00022833"/>
    </source>
</evidence>
<accession>A0AAV5A651</accession>
<dbReference type="Gene3D" id="1.10.287.810">
    <property type="entry name" value="Mitochondrial import inner membrane translocase subunit tim13 like domains"/>
    <property type="match status" value="1"/>
</dbReference>
<evidence type="ECO:0000256" key="9">
    <source>
        <dbReference type="ARBA" id="ARBA00023128"/>
    </source>
</evidence>
<keyword evidence="6" id="KW-0862">Zinc</keyword>